<evidence type="ECO:0000259" key="2">
    <source>
        <dbReference type="SMART" id="SM00034"/>
    </source>
</evidence>
<dbReference type="Proteomes" id="UP000507470">
    <property type="component" value="Unassembled WGS sequence"/>
</dbReference>
<dbReference type="InterPro" id="IPR016186">
    <property type="entry name" value="C-type_lectin-like/link_sf"/>
</dbReference>
<dbReference type="InterPro" id="IPR001304">
    <property type="entry name" value="C-type_lectin-like"/>
</dbReference>
<feature type="chain" id="PRO_5026938788" description="C-type lectin domain-containing protein" evidence="1">
    <location>
        <begin position="19"/>
        <end position="293"/>
    </location>
</feature>
<organism evidence="3 4">
    <name type="scientific">Mytilus coruscus</name>
    <name type="common">Sea mussel</name>
    <dbReference type="NCBI Taxonomy" id="42192"/>
    <lineage>
        <taxon>Eukaryota</taxon>
        <taxon>Metazoa</taxon>
        <taxon>Spiralia</taxon>
        <taxon>Lophotrochozoa</taxon>
        <taxon>Mollusca</taxon>
        <taxon>Bivalvia</taxon>
        <taxon>Autobranchia</taxon>
        <taxon>Pteriomorphia</taxon>
        <taxon>Mytilida</taxon>
        <taxon>Mytiloidea</taxon>
        <taxon>Mytilidae</taxon>
        <taxon>Mytilinae</taxon>
        <taxon>Mytilus</taxon>
    </lineage>
</organism>
<accession>A0A6J8D048</accession>
<evidence type="ECO:0000313" key="4">
    <source>
        <dbReference type="Proteomes" id="UP000507470"/>
    </source>
</evidence>
<feature type="signal peptide" evidence="1">
    <location>
        <begin position="1"/>
        <end position="18"/>
    </location>
</feature>
<evidence type="ECO:0000313" key="3">
    <source>
        <dbReference type="EMBL" id="CAC5401209.1"/>
    </source>
</evidence>
<protein>
    <recommendedName>
        <fullName evidence="2">C-type lectin domain-containing protein</fullName>
    </recommendedName>
</protein>
<dbReference type="InterPro" id="IPR016187">
    <property type="entry name" value="CTDL_fold"/>
</dbReference>
<dbReference type="SUPFAM" id="SSF56436">
    <property type="entry name" value="C-type lectin-like"/>
    <property type="match status" value="1"/>
</dbReference>
<dbReference type="Gene3D" id="3.10.100.10">
    <property type="entry name" value="Mannose-Binding Protein A, subunit A"/>
    <property type="match status" value="1"/>
</dbReference>
<keyword evidence="1" id="KW-0732">Signal</keyword>
<keyword evidence="4" id="KW-1185">Reference proteome</keyword>
<gene>
    <name evidence="3" type="ORF">MCOR_35315</name>
</gene>
<sequence>MVIPYVIVVLCFVSPSTQFNGFNIGQGLGNTQVFDDAESATVVQTGPSFPAQVSVVNDPDIGIGDGGGDGFGGLLMMGLPLLLLLAAFGGGTGLTATPAAAAISGSAAASACPVCTTPVQTTCPSTAAQCSPTAACPAGFSVVENANSNKCYFAGSVDVANFAAANAACATAGGSLFEPGSTAELTAVQTFLPTTTPAAQYYIGYTDIGSIATIPVGFNTGSGLPVNSFGANPAFTGALECVTVPKAGSYAISAQCIGPGRVLCEARLVSKTANREEKVHLTLIAFQNAYAIS</sequence>
<dbReference type="EMBL" id="CACVKT020006392">
    <property type="protein sequence ID" value="CAC5401209.1"/>
    <property type="molecule type" value="Genomic_DNA"/>
</dbReference>
<feature type="domain" description="C-type lectin" evidence="2">
    <location>
        <begin position="136"/>
        <end position="265"/>
    </location>
</feature>
<evidence type="ECO:0000256" key="1">
    <source>
        <dbReference type="SAM" id="SignalP"/>
    </source>
</evidence>
<reference evidence="3 4" key="1">
    <citation type="submission" date="2020-06" db="EMBL/GenBank/DDBJ databases">
        <authorList>
            <person name="Li R."/>
            <person name="Bekaert M."/>
        </authorList>
    </citation>
    <scope>NUCLEOTIDE SEQUENCE [LARGE SCALE GENOMIC DNA]</scope>
    <source>
        <strain evidence="4">wild</strain>
    </source>
</reference>
<dbReference type="OrthoDB" id="6191293at2759"/>
<name>A0A6J8D048_MYTCO</name>
<proteinExistence type="predicted"/>
<dbReference type="SMART" id="SM00034">
    <property type="entry name" value="CLECT"/>
    <property type="match status" value="1"/>
</dbReference>
<dbReference type="AlphaFoldDB" id="A0A6J8D048"/>